<feature type="region of interest" description="Disordered" evidence="1">
    <location>
        <begin position="19"/>
        <end position="64"/>
    </location>
</feature>
<organism evidence="2 3">
    <name type="scientific">Pocillopora meandrina</name>
    <dbReference type="NCBI Taxonomy" id="46732"/>
    <lineage>
        <taxon>Eukaryota</taxon>
        <taxon>Metazoa</taxon>
        <taxon>Cnidaria</taxon>
        <taxon>Anthozoa</taxon>
        <taxon>Hexacorallia</taxon>
        <taxon>Scleractinia</taxon>
        <taxon>Astrocoeniina</taxon>
        <taxon>Pocilloporidae</taxon>
        <taxon>Pocillopora</taxon>
    </lineage>
</organism>
<gene>
    <name evidence="2" type="ORF">PMEA_00025758</name>
</gene>
<evidence type="ECO:0000256" key="1">
    <source>
        <dbReference type="SAM" id="MobiDB-lite"/>
    </source>
</evidence>
<keyword evidence="3" id="KW-1185">Reference proteome</keyword>
<protein>
    <submittedName>
        <fullName evidence="2">Uncharacterized protein</fullName>
    </submittedName>
</protein>
<sequence length="148" mass="16732">MVFAAYKSGLGKEGVAKFSESSLPRRNKRTATKELGGHSWKEVRQRDSGRIQQAEHRAPQKDKQYRLAQRQAKQREEDLCVTQEAITYKARGFVKTAVQSGFSFCVPFVFFLLYKCPVVESLSFEPMNTSAQAVNSHMDKTSSILLHG</sequence>
<accession>A0AAU9VVD6</accession>
<feature type="compositionally biased region" description="Basic and acidic residues" evidence="1">
    <location>
        <begin position="31"/>
        <end position="64"/>
    </location>
</feature>
<reference evidence="2 3" key="1">
    <citation type="submission" date="2022-05" db="EMBL/GenBank/DDBJ databases">
        <authorList>
            <consortium name="Genoscope - CEA"/>
            <person name="William W."/>
        </authorList>
    </citation>
    <scope>NUCLEOTIDE SEQUENCE [LARGE SCALE GENOMIC DNA]</scope>
</reference>
<dbReference type="EMBL" id="CALNXJ010000005">
    <property type="protein sequence ID" value="CAH3040145.1"/>
    <property type="molecule type" value="Genomic_DNA"/>
</dbReference>
<evidence type="ECO:0000313" key="2">
    <source>
        <dbReference type="EMBL" id="CAH3040145.1"/>
    </source>
</evidence>
<name>A0AAU9VVD6_9CNID</name>
<evidence type="ECO:0000313" key="3">
    <source>
        <dbReference type="Proteomes" id="UP001159428"/>
    </source>
</evidence>
<dbReference type="Proteomes" id="UP001159428">
    <property type="component" value="Unassembled WGS sequence"/>
</dbReference>
<comment type="caution">
    <text evidence="2">The sequence shown here is derived from an EMBL/GenBank/DDBJ whole genome shotgun (WGS) entry which is preliminary data.</text>
</comment>
<dbReference type="AlphaFoldDB" id="A0AAU9VVD6"/>
<feature type="non-terminal residue" evidence="2">
    <location>
        <position position="148"/>
    </location>
</feature>
<proteinExistence type="predicted"/>